<dbReference type="GO" id="GO:0005730">
    <property type="term" value="C:nucleolus"/>
    <property type="evidence" value="ECO:0007669"/>
    <property type="project" value="TreeGrafter"/>
</dbReference>
<organism evidence="3 4">
    <name type="scientific">Cryptococcus amylolentus CBS 6039</name>
    <dbReference type="NCBI Taxonomy" id="1295533"/>
    <lineage>
        <taxon>Eukaryota</taxon>
        <taxon>Fungi</taxon>
        <taxon>Dikarya</taxon>
        <taxon>Basidiomycota</taxon>
        <taxon>Agaricomycotina</taxon>
        <taxon>Tremellomycetes</taxon>
        <taxon>Tremellales</taxon>
        <taxon>Cryptococcaceae</taxon>
        <taxon>Cryptococcus</taxon>
    </lineage>
</organism>
<reference evidence="3 4" key="1">
    <citation type="submission" date="2016-06" db="EMBL/GenBank/DDBJ databases">
        <title>Evolution of pathogenesis and genome organization in the Tremellales.</title>
        <authorList>
            <person name="Cuomo C."/>
            <person name="Litvintseva A."/>
            <person name="Heitman J."/>
            <person name="Chen Y."/>
            <person name="Sun S."/>
            <person name="Springer D."/>
            <person name="Dromer F."/>
            <person name="Young S."/>
            <person name="Zeng Q."/>
            <person name="Chapman S."/>
            <person name="Gujja S."/>
            <person name="Saif S."/>
            <person name="Birren B."/>
        </authorList>
    </citation>
    <scope>NUCLEOTIDE SEQUENCE [LARGE SCALE GENOMIC DNA]</scope>
    <source>
        <strain evidence="3 4">CBS 6039</strain>
    </source>
</reference>
<dbReference type="GO" id="GO:0003725">
    <property type="term" value="F:double-stranded RNA binding"/>
    <property type="evidence" value="ECO:0007669"/>
    <property type="project" value="TreeGrafter"/>
</dbReference>
<feature type="region of interest" description="Disordered" evidence="1">
    <location>
        <begin position="1"/>
        <end position="24"/>
    </location>
</feature>
<dbReference type="GO" id="GO:0008251">
    <property type="term" value="F:tRNA-specific adenosine deaminase activity"/>
    <property type="evidence" value="ECO:0007669"/>
    <property type="project" value="TreeGrafter"/>
</dbReference>
<dbReference type="PROSITE" id="PS50141">
    <property type="entry name" value="A_DEAMIN_EDITASE"/>
    <property type="match status" value="1"/>
</dbReference>
<dbReference type="RefSeq" id="XP_018992754.1">
    <property type="nucleotide sequence ID" value="XM_019138811.1"/>
</dbReference>
<accession>A0A1E3HMF4</accession>
<dbReference type="GO" id="GO:0006382">
    <property type="term" value="P:adenosine to inosine editing"/>
    <property type="evidence" value="ECO:0007669"/>
    <property type="project" value="TreeGrafter"/>
</dbReference>
<evidence type="ECO:0000256" key="1">
    <source>
        <dbReference type="SAM" id="MobiDB-lite"/>
    </source>
</evidence>
<dbReference type="Proteomes" id="UP000094065">
    <property type="component" value="Unassembled WGS sequence"/>
</dbReference>
<gene>
    <name evidence="3" type="ORF">L202_04690</name>
</gene>
<dbReference type="OrthoDB" id="10268011at2759"/>
<dbReference type="GO" id="GO:0005737">
    <property type="term" value="C:cytoplasm"/>
    <property type="evidence" value="ECO:0007669"/>
    <property type="project" value="TreeGrafter"/>
</dbReference>
<evidence type="ECO:0000313" key="4">
    <source>
        <dbReference type="Proteomes" id="UP000094065"/>
    </source>
</evidence>
<proteinExistence type="predicted"/>
<comment type="caution">
    <text evidence="3">The sequence shown here is derived from an EMBL/GenBank/DDBJ whole genome shotgun (WGS) entry which is preliminary data.</text>
</comment>
<feature type="region of interest" description="Disordered" evidence="1">
    <location>
        <begin position="201"/>
        <end position="263"/>
    </location>
</feature>
<dbReference type="PANTHER" id="PTHR10910:SF62">
    <property type="entry name" value="AT07585P-RELATED"/>
    <property type="match status" value="1"/>
</dbReference>
<sequence>MGSRSRRGKDKHSRVPGAGSHSSVSFSSSLFLWTMLPSRLAQASIDLYTALPAHGKPTCRDNGVPEWTILSTISLVCSTGQEQYTTLQDDTEKPPRIVPISLGTGVKVLPHARLPPVGDAVHDCHGEILARRGFIRWLIHQASLVADTGTPVDNAPREEIFVERNASGQFSLKNGVKVWLYVSALPCGDASTMYTAMHQSQEDASQWSDSLDMPPTPAPSLTSYAPPPLPAPAGPLRGRGKYSHISSLRTKPGRPDSPPSTSMSCSDKIASWVVLGLQGGLLGASGLWAKIELDGMVLGGVKLPSGADLEPEEWERRVKGEVERAVYERVANQVSQKYIPRLPDIQFTSLPFPHSKPYIASLHPTAPEPQPSALSLSHLPWLLLPGGKPSKREILSNGTILSAPWKAPGFEPLRPKGRSRLCKFEILSAYTSLLQRIQPAPPGGWDNATYWDLKHPSPTPAYQLAKSALRGELVRVPGEGAWKALGEMYSTSKSEGSTGPDPPFEGWLVSGKPFESFTMLGEVVHG</sequence>
<dbReference type="SMART" id="SM00552">
    <property type="entry name" value="ADEAMc"/>
    <property type="match status" value="1"/>
</dbReference>
<feature type="domain" description="A to I editase" evidence="2">
    <location>
        <begin position="101"/>
        <end position="433"/>
    </location>
</feature>
<name>A0A1E3HMF4_9TREE</name>
<evidence type="ECO:0000313" key="3">
    <source>
        <dbReference type="EMBL" id="ODN77518.1"/>
    </source>
</evidence>
<dbReference type="GeneID" id="30155999"/>
<evidence type="ECO:0000259" key="2">
    <source>
        <dbReference type="PROSITE" id="PS50141"/>
    </source>
</evidence>
<dbReference type="PANTHER" id="PTHR10910">
    <property type="entry name" value="EUKARYOTE SPECIFIC DSRNA BINDING PROTEIN"/>
    <property type="match status" value="1"/>
</dbReference>
<keyword evidence="4" id="KW-1185">Reference proteome</keyword>
<dbReference type="STRING" id="1295533.A0A1E3HMF4"/>
<dbReference type="Pfam" id="PF02137">
    <property type="entry name" value="A_deamin"/>
    <property type="match status" value="1"/>
</dbReference>
<dbReference type="AlphaFoldDB" id="A0A1E3HMF4"/>
<protein>
    <recommendedName>
        <fullName evidence="2">A to I editase domain-containing protein</fullName>
    </recommendedName>
</protein>
<dbReference type="GO" id="GO:0003726">
    <property type="term" value="F:double-stranded RNA adenosine deaminase activity"/>
    <property type="evidence" value="ECO:0007669"/>
    <property type="project" value="TreeGrafter"/>
</dbReference>
<dbReference type="EMBL" id="AWGJ01000007">
    <property type="protein sequence ID" value="ODN77518.1"/>
    <property type="molecule type" value="Genomic_DNA"/>
</dbReference>
<dbReference type="GO" id="GO:0006396">
    <property type="term" value="P:RNA processing"/>
    <property type="evidence" value="ECO:0007669"/>
    <property type="project" value="InterPro"/>
</dbReference>
<feature type="compositionally biased region" description="Basic residues" evidence="1">
    <location>
        <begin position="1"/>
        <end position="14"/>
    </location>
</feature>
<dbReference type="InterPro" id="IPR002466">
    <property type="entry name" value="A_deamin"/>
</dbReference>